<sequence length="248" mass="28425">MIQIYDKFSLSKDNNIFLAKRDIIDNIYKSARLEGIAVTFPQTYAICNGANVANLSVDEVVAINNLKRAWQFIFDTMEYPKVDFAFICQVNQIVGSGLYNNAGFLRSIPVSIGGTSWQPNLPIKPDIIDEINEIHNIENATHRAIDLMLYIMRKQMFLDGNKRTATLCANRILIENGAGLINIKVEDIDEFKIKLIKYYETNDKNEIREFLFENSINGIDIKDPSQEELIEQEKNKQIFKKYSSGLEL</sequence>
<evidence type="ECO:0000313" key="2">
    <source>
        <dbReference type="EMBL" id="ARR02902.1"/>
    </source>
</evidence>
<evidence type="ECO:0000313" key="3">
    <source>
        <dbReference type="Proteomes" id="UP000194265"/>
    </source>
</evidence>
<dbReference type="AlphaFoldDB" id="A0A1X9T2Y4"/>
<dbReference type="Pfam" id="PF02661">
    <property type="entry name" value="Fic"/>
    <property type="match status" value="1"/>
</dbReference>
<feature type="domain" description="Fido" evidence="1">
    <location>
        <begin position="82"/>
        <end position="213"/>
    </location>
</feature>
<dbReference type="Gene3D" id="1.10.3290.10">
    <property type="entry name" value="Fido-like domain"/>
    <property type="match status" value="1"/>
</dbReference>
<dbReference type="EMBL" id="CP018791">
    <property type="protein sequence ID" value="ARR02902.1"/>
    <property type="molecule type" value="Genomic_DNA"/>
</dbReference>
<accession>A0A1X9T2Y4</accession>
<dbReference type="InterPro" id="IPR036597">
    <property type="entry name" value="Fido-like_dom_sf"/>
</dbReference>
<protein>
    <submittedName>
        <fullName evidence="2">Fic domain protein</fullName>
    </submittedName>
</protein>
<dbReference type="RefSeq" id="WP_201790980.1">
    <property type="nucleotide sequence ID" value="NZ_CP018791.1"/>
</dbReference>
<organism evidence="2 3">
    <name type="scientific">Campylobacter vicugnae</name>
    <dbReference type="NCBI Taxonomy" id="1660076"/>
    <lineage>
        <taxon>Bacteria</taxon>
        <taxon>Pseudomonadati</taxon>
        <taxon>Campylobacterota</taxon>
        <taxon>Epsilonproteobacteria</taxon>
        <taxon>Campylobacterales</taxon>
        <taxon>Campylobacteraceae</taxon>
        <taxon>Campylobacter</taxon>
    </lineage>
</organism>
<evidence type="ECO:0000259" key="1">
    <source>
        <dbReference type="PROSITE" id="PS51459"/>
    </source>
</evidence>
<gene>
    <name evidence="2" type="ORF">CVIC8964_1523</name>
</gene>
<proteinExistence type="predicted"/>
<dbReference type="STRING" id="1660074.CVIC8964_1523"/>
<dbReference type="InterPro" id="IPR003812">
    <property type="entry name" value="Fido"/>
</dbReference>
<reference evidence="2 3" key="1">
    <citation type="journal article" date="2017" name="Genome Biol. Evol.">
        <title>Comparative Genomic Analysis Identifies a Campylobacter Clade Deficient in Selenium Metabolism.</title>
        <authorList>
            <person name="Miller W.G."/>
            <person name="Yee E."/>
            <person name="Lopes B.S."/>
            <person name="Chapman M.H."/>
            <person name="Huynh S."/>
            <person name="Bono J.L."/>
            <person name="Parker C.T."/>
            <person name="Strachan N.J.C."/>
            <person name="Forbes K.J."/>
        </authorList>
    </citation>
    <scope>NUCLEOTIDE SEQUENCE [LARGE SCALE GENOMIC DNA]</scope>
    <source>
        <strain evidence="2 3">RM8964</strain>
    </source>
</reference>
<dbReference type="Proteomes" id="UP000194265">
    <property type="component" value="Chromosome"/>
</dbReference>
<dbReference type="SUPFAM" id="SSF140931">
    <property type="entry name" value="Fic-like"/>
    <property type="match status" value="1"/>
</dbReference>
<dbReference type="PROSITE" id="PS51459">
    <property type="entry name" value="FIDO"/>
    <property type="match status" value="1"/>
</dbReference>
<name>A0A1X9T2Y4_9BACT</name>